<dbReference type="PANTHER" id="PTHR34472">
    <property type="entry name" value="SULFUR CARRIER PROTEIN THIS"/>
    <property type="match status" value="1"/>
</dbReference>
<evidence type="ECO:0000313" key="1">
    <source>
        <dbReference type="EMBL" id="GBR72707.1"/>
    </source>
</evidence>
<dbReference type="SUPFAM" id="SSF54285">
    <property type="entry name" value="MoaD/ThiS"/>
    <property type="match status" value="1"/>
</dbReference>
<proteinExistence type="predicted"/>
<dbReference type="NCBIfam" id="TIGR01683">
    <property type="entry name" value="thiS"/>
    <property type="match status" value="1"/>
</dbReference>
<dbReference type="InterPro" id="IPR010035">
    <property type="entry name" value="Thi_S"/>
</dbReference>
<accession>A0A388T7U9</accession>
<dbReference type="InterPro" id="IPR003749">
    <property type="entry name" value="ThiS/MoaD-like"/>
</dbReference>
<dbReference type="PANTHER" id="PTHR34472:SF1">
    <property type="entry name" value="SULFUR CARRIER PROTEIN THIS"/>
    <property type="match status" value="1"/>
</dbReference>
<dbReference type="CDD" id="cd00565">
    <property type="entry name" value="Ubl_ThiS"/>
    <property type="match status" value="1"/>
</dbReference>
<dbReference type="InterPro" id="IPR012675">
    <property type="entry name" value="Beta-grasp_dom_sf"/>
</dbReference>
<reference evidence="1 2" key="1">
    <citation type="journal article" date="2019" name="ISME J.">
        <title>Genome analyses of uncultured TG2/ZB3 bacteria in 'Margulisbacteria' specifically attached to ectosymbiotic spirochetes of protists in the termite gut.</title>
        <authorList>
            <person name="Utami Y.D."/>
            <person name="Kuwahara H."/>
            <person name="Igai K."/>
            <person name="Murakami T."/>
            <person name="Sugaya K."/>
            <person name="Morikawa T."/>
            <person name="Nagura Y."/>
            <person name="Yuki M."/>
            <person name="Deevong P."/>
            <person name="Inoue T."/>
            <person name="Kihara K."/>
            <person name="Lo N."/>
            <person name="Yamada A."/>
            <person name="Ohkuma M."/>
            <person name="Hongoh Y."/>
        </authorList>
    </citation>
    <scope>NUCLEOTIDE SEQUENCE [LARGE SCALE GENOMIC DNA]</scope>
    <source>
        <strain evidence="1">NkOx7-01</strain>
    </source>
</reference>
<dbReference type="Pfam" id="PF02597">
    <property type="entry name" value="ThiS"/>
    <property type="match status" value="1"/>
</dbReference>
<dbReference type="InterPro" id="IPR016155">
    <property type="entry name" value="Mopterin_synth/thiamin_S_b"/>
</dbReference>
<sequence>MNLIVNGAAEKIEQDGLTLAELLAVQKVEAPEMVSVQLNGEFVRRADFAATPVKENDAVDFLYFMGGGADDERIYH</sequence>
<gene>
    <name evidence="1" type="primary">thiS</name>
    <name evidence="1" type="ORF">NO1_0203</name>
</gene>
<name>A0A388T7U9_TERA1</name>
<organism evidence="1 2">
    <name type="scientific">Termititenax aidoneus</name>
    <dbReference type="NCBI Taxonomy" id="2218524"/>
    <lineage>
        <taxon>Bacteria</taxon>
        <taxon>Bacillati</taxon>
        <taxon>Candidatus Margulisiibacteriota</taxon>
        <taxon>Candidatus Termititenacia</taxon>
        <taxon>Candidatus Termititenacales</taxon>
        <taxon>Candidatus Termititenacaceae</taxon>
        <taxon>Candidatus Termititenax</taxon>
    </lineage>
</organism>
<comment type="caution">
    <text evidence="1">The sequence shown here is derived from an EMBL/GenBank/DDBJ whole genome shotgun (WGS) entry which is preliminary data.</text>
</comment>
<protein>
    <submittedName>
        <fullName evidence="1">Thiamine biosynthesis protein ThiS</fullName>
    </submittedName>
</protein>
<evidence type="ECO:0000313" key="2">
    <source>
        <dbReference type="Proteomes" id="UP000269352"/>
    </source>
</evidence>
<dbReference type="Gene3D" id="3.10.20.30">
    <property type="match status" value="1"/>
</dbReference>
<dbReference type="EMBL" id="BGZN01000002">
    <property type="protein sequence ID" value="GBR72707.1"/>
    <property type="molecule type" value="Genomic_DNA"/>
</dbReference>
<dbReference type="Proteomes" id="UP000269352">
    <property type="component" value="Unassembled WGS sequence"/>
</dbReference>
<keyword evidence="2" id="KW-1185">Reference proteome</keyword>
<dbReference type="AlphaFoldDB" id="A0A388T7U9"/>